<keyword evidence="1" id="KW-0805">Transcription regulation</keyword>
<dbReference type="RefSeq" id="WP_039255375.1">
    <property type="nucleotide sequence ID" value="NZ_JENJ01000029.1"/>
</dbReference>
<evidence type="ECO:0000256" key="1">
    <source>
        <dbReference type="ARBA" id="ARBA00023015"/>
    </source>
</evidence>
<dbReference type="AlphaFoldDB" id="A0A0A0I8H7"/>
<keyword evidence="3" id="KW-0804">Transcription</keyword>
<dbReference type="Proteomes" id="UP000030012">
    <property type="component" value="Unassembled WGS sequence"/>
</dbReference>
<dbReference type="SMART" id="SM00418">
    <property type="entry name" value="HTH_ARSR"/>
    <property type="match status" value="1"/>
</dbReference>
<name>A0A0A0I8H7_CLONO</name>
<dbReference type="InterPro" id="IPR036388">
    <property type="entry name" value="WH-like_DNA-bd_sf"/>
</dbReference>
<sequence>MGFPETFKALSDPIRRQILVMLKDGKMSAGDISKKFDMTGATISYHLAQLKKADLIFETKYKNFIYYEINVSVFEEVMLWFTQFRGDKNEKES</sequence>
<dbReference type="SUPFAM" id="SSF46785">
    <property type="entry name" value="Winged helix' DNA-binding domain"/>
    <property type="match status" value="1"/>
</dbReference>
<dbReference type="CDD" id="cd00090">
    <property type="entry name" value="HTH_ARSR"/>
    <property type="match status" value="1"/>
</dbReference>
<dbReference type="PANTHER" id="PTHR33154:SF33">
    <property type="entry name" value="TRANSCRIPTIONAL REPRESSOR SDPR"/>
    <property type="match status" value="1"/>
</dbReference>
<keyword evidence="2" id="KW-0238">DNA-binding</keyword>
<dbReference type="PANTHER" id="PTHR33154">
    <property type="entry name" value="TRANSCRIPTIONAL REGULATOR, ARSR FAMILY"/>
    <property type="match status" value="1"/>
</dbReference>
<gene>
    <name evidence="5" type="ORF">Z968_07770</name>
</gene>
<dbReference type="InterPro" id="IPR001845">
    <property type="entry name" value="HTH_ArsR_DNA-bd_dom"/>
</dbReference>
<dbReference type="Gene3D" id="1.10.10.10">
    <property type="entry name" value="Winged helix-like DNA-binding domain superfamily/Winged helix DNA-binding domain"/>
    <property type="match status" value="1"/>
</dbReference>
<evidence type="ECO:0000259" key="4">
    <source>
        <dbReference type="PROSITE" id="PS50987"/>
    </source>
</evidence>
<dbReference type="InterPro" id="IPR047796">
    <property type="entry name" value="SdpR-like_repress"/>
</dbReference>
<dbReference type="PROSITE" id="PS50987">
    <property type="entry name" value="HTH_ARSR_2"/>
    <property type="match status" value="1"/>
</dbReference>
<dbReference type="InterPro" id="IPR036390">
    <property type="entry name" value="WH_DNA-bd_sf"/>
</dbReference>
<comment type="caution">
    <text evidence="5">The sequence shown here is derived from an EMBL/GenBank/DDBJ whole genome shotgun (WGS) entry which is preliminary data.</text>
</comment>
<dbReference type="NCBIfam" id="NF033788">
    <property type="entry name" value="HTH_metalloreg"/>
    <property type="match status" value="1"/>
</dbReference>
<evidence type="ECO:0000256" key="2">
    <source>
        <dbReference type="ARBA" id="ARBA00023125"/>
    </source>
</evidence>
<dbReference type="Pfam" id="PF01022">
    <property type="entry name" value="HTH_5"/>
    <property type="match status" value="1"/>
</dbReference>
<evidence type="ECO:0000256" key="3">
    <source>
        <dbReference type="ARBA" id="ARBA00023163"/>
    </source>
</evidence>
<reference evidence="5 6" key="1">
    <citation type="submission" date="2014-01" db="EMBL/GenBank/DDBJ databases">
        <title>Plasmidome dynamics in the species complex Clostridium novyi sensu lato converts strains of independent lineages into distinctly different pathogens.</title>
        <authorList>
            <person name="Skarin H."/>
            <person name="Segerman B."/>
        </authorList>
    </citation>
    <scope>NUCLEOTIDE SEQUENCE [LARGE SCALE GENOMIC DNA]</scope>
    <source>
        <strain evidence="5 6">4552</strain>
    </source>
</reference>
<dbReference type="InterPro" id="IPR051081">
    <property type="entry name" value="HTH_MetalResp_TranReg"/>
</dbReference>
<protein>
    <submittedName>
        <fullName evidence="5">ArsR family transcriptional regulator</fullName>
    </submittedName>
</protein>
<evidence type="ECO:0000313" key="5">
    <source>
        <dbReference type="EMBL" id="KGM95970.1"/>
    </source>
</evidence>
<organism evidence="5 6">
    <name type="scientific">Clostridium novyi A str. 4552</name>
    <dbReference type="NCBI Taxonomy" id="1444289"/>
    <lineage>
        <taxon>Bacteria</taxon>
        <taxon>Bacillati</taxon>
        <taxon>Bacillota</taxon>
        <taxon>Clostridia</taxon>
        <taxon>Eubacteriales</taxon>
        <taxon>Clostridiaceae</taxon>
        <taxon>Clostridium</taxon>
    </lineage>
</organism>
<dbReference type="PRINTS" id="PR00778">
    <property type="entry name" value="HTHARSR"/>
</dbReference>
<dbReference type="GO" id="GO:0003700">
    <property type="term" value="F:DNA-binding transcription factor activity"/>
    <property type="evidence" value="ECO:0007669"/>
    <property type="project" value="InterPro"/>
</dbReference>
<dbReference type="GO" id="GO:0003677">
    <property type="term" value="F:DNA binding"/>
    <property type="evidence" value="ECO:0007669"/>
    <property type="project" value="UniProtKB-KW"/>
</dbReference>
<proteinExistence type="predicted"/>
<dbReference type="OrthoDB" id="9799175at2"/>
<dbReference type="InterPro" id="IPR011991">
    <property type="entry name" value="ArsR-like_HTH"/>
</dbReference>
<feature type="domain" description="HTH arsR-type" evidence="4">
    <location>
        <begin position="1"/>
        <end position="92"/>
    </location>
</feature>
<evidence type="ECO:0000313" key="6">
    <source>
        <dbReference type="Proteomes" id="UP000030012"/>
    </source>
</evidence>
<dbReference type="NCBIfam" id="NF033789">
    <property type="entry name" value="repress_SdpR"/>
    <property type="match status" value="1"/>
</dbReference>
<dbReference type="EMBL" id="JENJ01000029">
    <property type="protein sequence ID" value="KGM95970.1"/>
    <property type="molecule type" value="Genomic_DNA"/>
</dbReference>
<accession>A0A0A0I8H7</accession>